<dbReference type="PROSITE" id="PS50893">
    <property type="entry name" value="ABC_TRANSPORTER_2"/>
    <property type="match status" value="1"/>
</dbReference>
<dbReference type="PROSITE" id="PS50929">
    <property type="entry name" value="ABC_TM1F"/>
    <property type="match status" value="1"/>
</dbReference>
<dbReference type="FunFam" id="3.40.50.300:FF:000218">
    <property type="entry name" value="Multidrug ABC transporter ATP-binding protein"/>
    <property type="match status" value="1"/>
</dbReference>
<dbReference type="PANTHER" id="PTHR24221">
    <property type="entry name" value="ATP-BINDING CASSETTE SUB-FAMILY B"/>
    <property type="match status" value="1"/>
</dbReference>
<keyword evidence="6 7" id="KW-0472">Membrane</keyword>
<dbReference type="Pfam" id="PF00664">
    <property type="entry name" value="ABC_membrane"/>
    <property type="match status" value="1"/>
</dbReference>
<dbReference type="InterPro" id="IPR027417">
    <property type="entry name" value="P-loop_NTPase"/>
</dbReference>
<feature type="domain" description="ABC transporter" evidence="8">
    <location>
        <begin position="374"/>
        <end position="608"/>
    </location>
</feature>
<evidence type="ECO:0000256" key="2">
    <source>
        <dbReference type="ARBA" id="ARBA00022692"/>
    </source>
</evidence>
<dbReference type="PROSITE" id="PS00211">
    <property type="entry name" value="ABC_TRANSPORTER_1"/>
    <property type="match status" value="1"/>
</dbReference>
<sequence length="612" mass="69087">MKEFLQLMRRFVSPYKRYIGWAIVLNVLSAIFNVFSFTLLIPILNILFKTGENTKVYEYMEWGSEGIKEVAVNNFYYYVTQMIETHGPQMTLLFMGLFLAFMTMLKTSCYFGSSAIMIPLRTGVVRDIRVMVYSKVMHLPLGFFSEERKGDIIARMSGDVGEIENSITSSLDMLLKNPILILLYFSTLIVTSWQLTLFTVLVLPGMGWLMGKVGKKLKRKSLEAQGKWSDTMSQLEETLGGLRIIKAFIAEDKMVDRFKQCSDELRDATNKVAIRQSLAHPMSEFLGTLLIVLVLWFGGLLILGNGTSMEASTFIFYMVILYSIINPLKDFAKAGYNIPKGLASMERVDKILKAENPIKEPVNPLPLHGMNDRIEFKDLSFSYDGKREVLKHVNLMVPKGQTIALVGQSGSGKSTLVDLLPRYHDVQLGEITIDGVNIKNFRIHDLRALIGNVNQEAILFNDTFFNNIAFGVENATMEQVIEAAKIANAHDFIMETELGYQTNIGDRGGKLSGGQRQRISIARAILKNPPILILDEATSALDTESERLVQEALERLMKTRTTIAIAHRLSTIKNADEICVLYEGEIVERGKHEELLEKNGYYKRLNDMQSLS</sequence>
<dbReference type="Gene3D" id="3.40.50.300">
    <property type="entry name" value="P-loop containing nucleotide triphosphate hydrolases"/>
    <property type="match status" value="1"/>
</dbReference>
<dbReference type="InterPro" id="IPR036640">
    <property type="entry name" value="ABC1_TM_sf"/>
</dbReference>
<protein>
    <submittedName>
        <fullName evidence="10">ABC transporter family protein</fullName>
    </submittedName>
</protein>
<dbReference type="EMBL" id="KT336245">
    <property type="protein sequence ID" value="ALB75750.1"/>
    <property type="molecule type" value="Genomic_DNA"/>
</dbReference>
<reference evidence="10" key="1">
    <citation type="journal article" date="2015" name="Proc. Natl. Acad. Sci. U.S.A.">
        <title>Functional metagenomic discovery of bacterial effectors in the human microbiome and isolation of commendamide, a GPCR G2A/132 agonist.</title>
        <authorList>
            <person name="Cohen L.J."/>
            <person name="Kang H.S."/>
            <person name="Chu J."/>
            <person name="Huang Y.H."/>
            <person name="Gordon E.A."/>
            <person name="Reddy B.V."/>
            <person name="Ternei M.A."/>
            <person name="Craig J.W."/>
            <person name="Brady S.F."/>
        </authorList>
    </citation>
    <scope>NUCLEOTIDE SEQUENCE</scope>
</reference>
<evidence type="ECO:0000313" key="10">
    <source>
        <dbReference type="EMBL" id="ALB75750.1"/>
    </source>
</evidence>
<evidence type="ECO:0000256" key="5">
    <source>
        <dbReference type="ARBA" id="ARBA00022989"/>
    </source>
</evidence>
<dbReference type="Gene3D" id="1.20.1560.10">
    <property type="entry name" value="ABC transporter type 1, transmembrane domain"/>
    <property type="match status" value="1"/>
</dbReference>
<dbReference type="InterPro" id="IPR011527">
    <property type="entry name" value="ABC1_TM_dom"/>
</dbReference>
<evidence type="ECO:0000256" key="3">
    <source>
        <dbReference type="ARBA" id="ARBA00022741"/>
    </source>
</evidence>
<organism evidence="10">
    <name type="scientific">uncultured bacterium 4h09</name>
    <dbReference type="NCBI Taxonomy" id="1701372"/>
    <lineage>
        <taxon>Bacteria</taxon>
        <taxon>environmental samples</taxon>
    </lineage>
</organism>
<dbReference type="Pfam" id="PF00005">
    <property type="entry name" value="ABC_tran"/>
    <property type="match status" value="1"/>
</dbReference>
<evidence type="ECO:0000259" key="9">
    <source>
        <dbReference type="PROSITE" id="PS50929"/>
    </source>
</evidence>
<dbReference type="SMART" id="SM00382">
    <property type="entry name" value="AAA"/>
    <property type="match status" value="1"/>
</dbReference>
<dbReference type="InterPro" id="IPR003593">
    <property type="entry name" value="AAA+_ATPase"/>
</dbReference>
<feature type="domain" description="ABC transmembrane type-1" evidence="9">
    <location>
        <begin position="21"/>
        <end position="340"/>
    </location>
</feature>
<dbReference type="GO" id="GO:0140359">
    <property type="term" value="F:ABC-type transporter activity"/>
    <property type="evidence" value="ECO:0007669"/>
    <property type="project" value="InterPro"/>
</dbReference>
<dbReference type="GO" id="GO:0005886">
    <property type="term" value="C:plasma membrane"/>
    <property type="evidence" value="ECO:0007669"/>
    <property type="project" value="UniProtKB-SubCell"/>
</dbReference>
<feature type="transmembrane region" description="Helical" evidence="7">
    <location>
        <begin position="285"/>
        <end position="305"/>
    </location>
</feature>
<dbReference type="AlphaFoldDB" id="A0A0M4BT27"/>
<evidence type="ECO:0000256" key="6">
    <source>
        <dbReference type="ARBA" id="ARBA00023136"/>
    </source>
</evidence>
<evidence type="ECO:0000256" key="7">
    <source>
        <dbReference type="SAM" id="Phobius"/>
    </source>
</evidence>
<dbReference type="SUPFAM" id="SSF52540">
    <property type="entry name" value="P-loop containing nucleoside triphosphate hydrolases"/>
    <property type="match status" value="1"/>
</dbReference>
<evidence type="ECO:0000256" key="1">
    <source>
        <dbReference type="ARBA" id="ARBA00004651"/>
    </source>
</evidence>
<feature type="transmembrane region" description="Helical" evidence="7">
    <location>
        <begin position="179"/>
        <end position="210"/>
    </location>
</feature>
<dbReference type="InterPro" id="IPR003439">
    <property type="entry name" value="ABC_transporter-like_ATP-bd"/>
</dbReference>
<feature type="transmembrane region" description="Helical" evidence="7">
    <location>
        <begin position="20"/>
        <end position="48"/>
    </location>
</feature>
<name>A0A0M4BT27_9BACT</name>
<dbReference type="InterPro" id="IPR017871">
    <property type="entry name" value="ABC_transporter-like_CS"/>
</dbReference>
<keyword evidence="2 7" id="KW-0812">Transmembrane</keyword>
<feature type="transmembrane region" description="Helical" evidence="7">
    <location>
        <begin position="311"/>
        <end position="328"/>
    </location>
</feature>
<keyword evidence="3" id="KW-0547">Nucleotide-binding</keyword>
<dbReference type="PANTHER" id="PTHR24221:SF654">
    <property type="entry name" value="ATP-BINDING CASSETTE SUB-FAMILY B MEMBER 6"/>
    <property type="match status" value="1"/>
</dbReference>
<feature type="transmembrane region" description="Helical" evidence="7">
    <location>
        <begin position="92"/>
        <end position="113"/>
    </location>
</feature>
<dbReference type="GO" id="GO:0016887">
    <property type="term" value="F:ATP hydrolysis activity"/>
    <property type="evidence" value="ECO:0007669"/>
    <property type="project" value="InterPro"/>
</dbReference>
<dbReference type="GO" id="GO:0034040">
    <property type="term" value="F:ATPase-coupled lipid transmembrane transporter activity"/>
    <property type="evidence" value="ECO:0007669"/>
    <property type="project" value="TreeGrafter"/>
</dbReference>
<dbReference type="InterPro" id="IPR039421">
    <property type="entry name" value="Type_1_exporter"/>
</dbReference>
<dbReference type="SUPFAM" id="SSF90123">
    <property type="entry name" value="ABC transporter transmembrane region"/>
    <property type="match status" value="1"/>
</dbReference>
<evidence type="ECO:0000256" key="4">
    <source>
        <dbReference type="ARBA" id="ARBA00022840"/>
    </source>
</evidence>
<proteinExistence type="predicted"/>
<accession>A0A0M4BT27</accession>
<keyword evidence="5 7" id="KW-1133">Transmembrane helix</keyword>
<keyword evidence="4" id="KW-0067">ATP-binding</keyword>
<dbReference type="GO" id="GO:0005524">
    <property type="term" value="F:ATP binding"/>
    <property type="evidence" value="ECO:0007669"/>
    <property type="project" value="UniProtKB-KW"/>
</dbReference>
<evidence type="ECO:0000259" key="8">
    <source>
        <dbReference type="PROSITE" id="PS50893"/>
    </source>
</evidence>
<dbReference type="CDD" id="cd03251">
    <property type="entry name" value="ABCC_MsbA"/>
    <property type="match status" value="1"/>
</dbReference>
<dbReference type="CDD" id="cd18552">
    <property type="entry name" value="ABC_6TM_MsbA_like"/>
    <property type="match status" value="1"/>
</dbReference>
<comment type="subcellular location">
    <subcellularLocation>
        <location evidence="1">Cell membrane</location>
        <topology evidence="1">Multi-pass membrane protein</topology>
    </subcellularLocation>
</comment>